<keyword evidence="2" id="KW-1185">Reference proteome</keyword>
<gene>
    <name evidence="1" type="ORF">ATL40_0989</name>
</gene>
<accession>A0A2A9D0Q9</accession>
<protein>
    <submittedName>
        <fullName evidence="1">Uncharacterized protein</fullName>
    </submittedName>
</protein>
<name>A0A2A9D0Q9_9MICO</name>
<reference evidence="1 2" key="1">
    <citation type="submission" date="2017-10" db="EMBL/GenBank/DDBJ databases">
        <title>Sequencing the genomes of 1000 actinobacteria strains.</title>
        <authorList>
            <person name="Klenk H.-P."/>
        </authorList>
    </citation>
    <scope>NUCLEOTIDE SEQUENCE [LARGE SCALE GENOMIC DNA]</scope>
    <source>
        <strain evidence="1 2">DSM 21801</strain>
    </source>
</reference>
<organism evidence="1 2">
    <name type="scientific">Serinibacter salmoneus</name>
    <dbReference type="NCBI Taxonomy" id="556530"/>
    <lineage>
        <taxon>Bacteria</taxon>
        <taxon>Bacillati</taxon>
        <taxon>Actinomycetota</taxon>
        <taxon>Actinomycetes</taxon>
        <taxon>Micrococcales</taxon>
        <taxon>Beutenbergiaceae</taxon>
        <taxon>Serinibacter</taxon>
    </lineage>
</organism>
<dbReference type="RefSeq" id="WP_098468551.1">
    <property type="nucleotide sequence ID" value="NZ_PDJD01000001.1"/>
</dbReference>
<dbReference type="EMBL" id="PDJD01000001">
    <property type="protein sequence ID" value="PFG19429.1"/>
    <property type="molecule type" value="Genomic_DNA"/>
</dbReference>
<comment type="caution">
    <text evidence="1">The sequence shown here is derived from an EMBL/GenBank/DDBJ whole genome shotgun (WGS) entry which is preliminary data.</text>
</comment>
<proteinExistence type="predicted"/>
<evidence type="ECO:0000313" key="2">
    <source>
        <dbReference type="Proteomes" id="UP000224915"/>
    </source>
</evidence>
<sequence>MIVPLVTFSMRGTRAAVGDEIAESLREDGLDVVRRSFGAADEVGIDVPELMVGVALPPRSAHERVTLADTVPTEGRSLKERAVLAMVRAEPGEHIDWDAVGAWTRGVGGLLV</sequence>
<dbReference type="OrthoDB" id="129384at2"/>
<evidence type="ECO:0000313" key="1">
    <source>
        <dbReference type="EMBL" id="PFG19429.1"/>
    </source>
</evidence>
<dbReference type="Proteomes" id="UP000224915">
    <property type="component" value="Unassembled WGS sequence"/>
</dbReference>
<dbReference type="AlphaFoldDB" id="A0A2A9D0Q9"/>